<comment type="similarity">
    <text evidence="1">Belongs to the transferase hexapeptide repeat family.</text>
</comment>
<organism evidence="4">
    <name type="scientific">Acinetobacter baumannii</name>
    <dbReference type="NCBI Taxonomy" id="470"/>
    <lineage>
        <taxon>Bacteria</taxon>
        <taxon>Pseudomonadati</taxon>
        <taxon>Pseudomonadota</taxon>
        <taxon>Gammaproteobacteria</taxon>
        <taxon>Moraxellales</taxon>
        <taxon>Moraxellaceae</taxon>
        <taxon>Acinetobacter</taxon>
        <taxon>Acinetobacter calcoaceticus/baumannii complex</taxon>
    </lineage>
</organism>
<sequence length="213" mass="22935">MKKLAIIGSGGFAKELLDLAIDQGYHQICFLERNAKDGDALLGFPILAESVIPTLTDTVYAIGVADPKNRKRIYETYPDLTYPNLIHSQASLGYGIRELLEDSKGIVIAAGARITNSCRFGNFIIVSFNSTIGHDCILENYVSIMPGANISGCVHLMQGTYVGTNVAVLPGKNPELLKCLGENSVIGAGAVVVKHTEPNKVYIGSPAKELRRD</sequence>
<evidence type="ECO:0000256" key="1">
    <source>
        <dbReference type="ARBA" id="ARBA00007274"/>
    </source>
</evidence>
<dbReference type="Gene3D" id="3.40.50.20">
    <property type="match status" value="1"/>
</dbReference>
<dbReference type="InterPro" id="IPR020019">
    <property type="entry name" value="AcTrfase_PglD-like"/>
</dbReference>
<proteinExistence type="inferred from homology"/>
<dbReference type="InterPro" id="IPR041561">
    <property type="entry name" value="PglD_N"/>
</dbReference>
<dbReference type="PANTHER" id="PTHR43300">
    <property type="entry name" value="ACETYLTRANSFERASE"/>
    <property type="match status" value="1"/>
</dbReference>
<feature type="domain" description="PglD N-terminal" evidence="3">
    <location>
        <begin position="3"/>
        <end position="76"/>
    </location>
</feature>
<evidence type="ECO:0000313" key="4">
    <source>
        <dbReference type="EMBL" id="APD17024.1"/>
    </source>
</evidence>
<dbReference type="RefSeq" id="WP_000731741.1">
    <property type="nucleotide sequence ID" value="NZ_CAJHFI010000009.1"/>
</dbReference>
<protein>
    <submittedName>
        <fullName evidence="4">LgaE</fullName>
    </submittedName>
</protein>
<reference evidence="4" key="2">
    <citation type="submission" date="2016-11" db="EMBL/GenBank/DDBJ databases">
        <authorList>
            <person name="Blackwell G.A."/>
            <person name="Hall R.M."/>
        </authorList>
    </citation>
    <scope>NUCLEOTIDE SEQUENCE</scope>
    <source>
        <strain evidence="4">SGH0701</strain>
    </source>
</reference>
<dbReference type="Gene3D" id="2.160.10.10">
    <property type="entry name" value="Hexapeptide repeat proteins"/>
    <property type="match status" value="1"/>
</dbReference>
<dbReference type="PANTHER" id="PTHR43300:SF7">
    <property type="entry name" value="UDP-N-ACETYLBACILLOSAMINE N-ACETYLTRANSFERASE"/>
    <property type="match status" value="1"/>
</dbReference>
<reference evidence="4" key="1">
    <citation type="journal article" date="2013" name="PLoS ONE">
        <title>Variation in the Complex Carbohydrate Biosynthesis Loci of Acinetobacter baumannii Genomes.</title>
        <authorList>
            <person name="Kenyon J.J."/>
            <person name="Hall R.M."/>
        </authorList>
    </citation>
    <scope>NUCLEOTIDE SEQUENCE</scope>
    <source>
        <strain evidence="4">SGH0701</strain>
    </source>
</reference>
<dbReference type="EMBL" id="KX011025">
    <property type="protein sequence ID" value="APD17024.1"/>
    <property type="molecule type" value="Genomic_DNA"/>
</dbReference>
<evidence type="ECO:0000259" key="3">
    <source>
        <dbReference type="Pfam" id="PF17836"/>
    </source>
</evidence>
<gene>
    <name evidence="4" type="primary">lgaE</name>
</gene>
<name>A0A1J0M9H4_ACIBA</name>
<dbReference type="Pfam" id="PF17836">
    <property type="entry name" value="PglD_N"/>
    <property type="match status" value="1"/>
</dbReference>
<feature type="active site" description="Proton acceptor" evidence="2">
    <location>
        <position position="134"/>
    </location>
</feature>
<dbReference type="InterPro" id="IPR050179">
    <property type="entry name" value="Trans_hexapeptide_repeat"/>
</dbReference>
<dbReference type="CDD" id="cd03360">
    <property type="entry name" value="LbH_AT_putative"/>
    <property type="match status" value="1"/>
</dbReference>
<dbReference type="InterPro" id="IPR011004">
    <property type="entry name" value="Trimer_LpxA-like_sf"/>
</dbReference>
<accession>A0A1J0M9H4</accession>
<feature type="site" description="Increases basicity of active site His" evidence="2">
    <location>
        <position position="135"/>
    </location>
</feature>
<evidence type="ECO:0000256" key="2">
    <source>
        <dbReference type="PIRSR" id="PIRSR620019-1"/>
    </source>
</evidence>
<dbReference type="SUPFAM" id="SSF51161">
    <property type="entry name" value="Trimeric LpxA-like enzymes"/>
    <property type="match status" value="1"/>
</dbReference>
<dbReference type="AlphaFoldDB" id="A0A1J0M9H4"/>